<evidence type="ECO:0000313" key="2">
    <source>
        <dbReference type="EMBL" id="KAJ9668740.1"/>
    </source>
</evidence>
<gene>
    <name evidence="2" type="ORF">H2201_000984</name>
</gene>
<feature type="region of interest" description="Disordered" evidence="1">
    <location>
        <begin position="1"/>
        <end position="207"/>
    </location>
</feature>
<dbReference type="EMBL" id="JAPDRL010000005">
    <property type="protein sequence ID" value="KAJ9668740.1"/>
    <property type="molecule type" value="Genomic_DNA"/>
</dbReference>
<dbReference type="Proteomes" id="UP001172684">
    <property type="component" value="Unassembled WGS sequence"/>
</dbReference>
<keyword evidence="3" id="KW-1185">Reference proteome</keyword>
<feature type="compositionally biased region" description="Polar residues" evidence="1">
    <location>
        <begin position="83"/>
        <end position="105"/>
    </location>
</feature>
<comment type="caution">
    <text evidence="2">The sequence shown here is derived from an EMBL/GenBank/DDBJ whole genome shotgun (WGS) entry which is preliminary data.</text>
</comment>
<feature type="compositionally biased region" description="Polar residues" evidence="1">
    <location>
        <begin position="174"/>
        <end position="186"/>
    </location>
</feature>
<name>A0ABQ9P542_9PEZI</name>
<proteinExistence type="predicted"/>
<sequence>MSDRNSPPLPSPGASERRRASFSAAAFSDLFGRSPSNATAQNPQNPQNPPSAYPGPITSAAAQANRRRLSLTTLGLSGSPTPQSSSFTMPRSRGDSISSANTGSVDESPFEEEDHGPTSASTAPNTPFARRLSFGARALRDVKQSNGNGHTNGRRSPSSIKATTSPPTAAKSRGLSSSPRVTFASSENEELPHAASPRGGARQSSQPVHALTGLLDRTGDGYNFAENLRTRAERMSISGGSGAQAPTRIPHQRAKSVAIMEPPKQMPKSPVVPDAFGERMLKGDFYMD</sequence>
<evidence type="ECO:0000313" key="3">
    <source>
        <dbReference type="Proteomes" id="UP001172684"/>
    </source>
</evidence>
<evidence type="ECO:0000256" key="1">
    <source>
        <dbReference type="SAM" id="MobiDB-lite"/>
    </source>
</evidence>
<feature type="compositionally biased region" description="Polar residues" evidence="1">
    <location>
        <begin position="144"/>
        <end position="167"/>
    </location>
</feature>
<feature type="compositionally biased region" description="Low complexity" evidence="1">
    <location>
        <begin position="70"/>
        <end position="82"/>
    </location>
</feature>
<organism evidence="2 3">
    <name type="scientific">Coniosporium apollinis</name>
    <dbReference type="NCBI Taxonomy" id="61459"/>
    <lineage>
        <taxon>Eukaryota</taxon>
        <taxon>Fungi</taxon>
        <taxon>Dikarya</taxon>
        <taxon>Ascomycota</taxon>
        <taxon>Pezizomycotina</taxon>
        <taxon>Dothideomycetes</taxon>
        <taxon>Dothideomycetes incertae sedis</taxon>
        <taxon>Coniosporium</taxon>
    </lineage>
</organism>
<protein>
    <submittedName>
        <fullName evidence="2">Uncharacterized protein</fullName>
    </submittedName>
</protein>
<accession>A0ABQ9P542</accession>
<reference evidence="2" key="1">
    <citation type="submission" date="2022-10" db="EMBL/GenBank/DDBJ databases">
        <title>Culturing micro-colonial fungi from biological soil crusts in the Mojave desert and describing Neophaeococcomyces mojavensis, and introducing the new genera and species Taxawa tesnikishii.</title>
        <authorList>
            <person name="Kurbessoian T."/>
            <person name="Stajich J.E."/>
        </authorList>
    </citation>
    <scope>NUCLEOTIDE SEQUENCE</scope>
    <source>
        <strain evidence="2">TK_1</strain>
    </source>
</reference>